<keyword evidence="7 10" id="KW-0067">ATP-binding</keyword>
<dbReference type="InterPro" id="IPR045585">
    <property type="entry name" value="CdaA_N"/>
</dbReference>
<dbReference type="OrthoDB" id="9807385at2"/>
<dbReference type="GO" id="GO:0106408">
    <property type="term" value="F:diadenylate cyclase activity"/>
    <property type="evidence" value="ECO:0007669"/>
    <property type="project" value="UniProtKB-EC"/>
</dbReference>
<dbReference type="NCBIfam" id="TIGR00159">
    <property type="entry name" value="diadenylate cyclase CdaA"/>
    <property type="match status" value="1"/>
</dbReference>
<dbReference type="EMBL" id="OBEN01000001">
    <property type="protein sequence ID" value="SNZ11997.1"/>
    <property type="molecule type" value="Genomic_DNA"/>
</dbReference>
<dbReference type="Pfam" id="PF19293">
    <property type="entry name" value="CdaA_N"/>
    <property type="match status" value="1"/>
</dbReference>
<protein>
    <recommendedName>
        <fullName evidence="10">Diadenylate cyclase</fullName>
        <shortName evidence="10">DAC</shortName>
        <ecNumber evidence="10">2.7.7.85</ecNumber>
    </recommendedName>
    <alternativeName>
        <fullName evidence="10">Cyclic-di-AMP synthase</fullName>
        <shortName evidence="10">c-di-AMP synthase</shortName>
    </alternativeName>
</protein>
<name>A0A285NSN4_9AQUI</name>
<evidence type="ECO:0000256" key="10">
    <source>
        <dbReference type="HAMAP-Rule" id="MF_01499"/>
    </source>
</evidence>
<dbReference type="InterPro" id="IPR014046">
    <property type="entry name" value="C-di-AMP_synthase"/>
</dbReference>
<comment type="catalytic activity">
    <reaction evidence="1 10">
        <text>2 ATP = 3',3'-c-di-AMP + 2 diphosphate</text>
        <dbReference type="Rhea" id="RHEA:35655"/>
        <dbReference type="ChEBI" id="CHEBI:30616"/>
        <dbReference type="ChEBI" id="CHEBI:33019"/>
        <dbReference type="ChEBI" id="CHEBI:71500"/>
        <dbReference type="EC" id="2.7.7.85"/>
    </reaction>
</comment>
<dbReference type="PANTHER" id="PTHR34185">
    <property type="entry name" value="DIADENYLATE CYCLASE"/>
    <property type="match status" value="1"/>
</dbReference>
<dbReference type="FunFam" id="3.40.1700.10:FF:000002">
    <property type="entry name" value="Diadenylate cyclase"/>
    <property type="match status" value="1"/>
</dbReference>
<proteinExistence type="inferred from homology"/>
<dbReference type="PROSITE" id="PS51794">
    <property type="entry name" value="DAC"/>
    <property type="match status" value="1"/>
</dbReference>
<evidence type="ECO:0000256" key="4">
    <source>
        <dbReference type="ARBA" id="ARBA00022692"/>
    </source>
</evidence>
<gene>
    <name evidence="10" type="primary">dacA</name>
    <name evidence="12" type="ORF">SAMN06265353_0388</name>
</gene>
<dbReference type="GO" id="GO:0005524">
    <property type="term" value="F:ATP binding"/>
    <property type="evidence" value="ECO:0007669"/>
    <property type="project" value="UniProtKB-UniRule"/>
</dbReference>
<dbReference type="Proteomes" id="UP000218627">
    <property type="component" value="Unassembled WGS sequence"/>
</dbReference>
<comment type="caution">
    <text evidence="10">Lacks conserved residue(s) required for the propagation of feature annotation.</text>
</comment>
<feature type="domain" description="DAC" evidence="11">
    <location>
        <begin position="82"/>
        <end position="238"/>
    </location>
</feature>
<dbReference type="InterPro" id="IPR003390">
    <property type="entry name" value="DNA_integrity_scan_DisA_N"/>
</dbReference>
<accession>A0A285NSN4</accession>
<dbReference type="GO" id="GO:0004016">
    <property type="term" value="F:adenylate cyclase activity"/>
    <property type="evidence" value="ECO:0007669"/>
    <property type="project" value="UniProtKB-UniRule"/>
</dbReference>
<reference evidence="13" key="1">
    <citation type="submission" date="2017-09" db="EMBL/GenBank/DDBJ databases">
        <authorList>
            <person name="Varghese N."/>
            <person name="Submissions S."/>
        </authorList>
    </citation>
    <scope>NUCLEOTIDE SEQUENCE [LARGE SCALE GENOMIC DNA]</scope>
    <source>
        <strain evidence="13">DSM 2913</strain>
    </source>
</reference>
<dbReference type="InterPro" id="IPR036888">
    <property type="entry name" value="DNA_integrity_DisA_N_sf"/>
</dbReference>
<evidence type="ECO:0000256" key="6">
    <source>
        <dbReference type="ARBA" id="ARBA00022741"/>
    </source>
</evidence>
<keyword evidence="3 10" id="KW-0808">Transferase</keyword>
<keyword evidence="4 10" id="KW-0812">Transmembrane</keyword>
<comment type="subunit">
    <text evidence="10">Probably a homodimer.</text>
</comment>
<keyword evidence="5 10" id="KW-0548">Nucleotidyltransferase</keyword>
<dbReference type="RefSeq" id="WP_096600529.1">
    <property type="nucleotide sequence ID" value="NZ_OBEN01000001.1"/>
</dbReference>
<evidence type="ECO:0000313" key="12">
    <source>
        <dbReference type="EMBL" id="SNZ11997.1"/>
    </source>
</evidence>
<dbReference type="InterPro" id="IPR050338">
    <property type="entry name" value="DisA"/>
</dbReference>
<keyword evidence="8 10" id="KW-1133">Transmembrane helix</keyword>
<sequence>MVNFDFLRFFSFRDIIDILSVSFFIYVVIHFLRITKGFQILKGLAFIGFFWVFAELLGLRTLSWIFDKFWTVGLFSLVVIFQPEIRKALSRLGQKTHVVSIRFVEERVVEKIVRACSFLSERQIGALIVIERGQNIEGLIEGCVAIDSVVSVELLITIFDPLTPLHDGAVVIKGDRIAFASCILPLSKSPDLPKKYGTRHRAALGIAEESDAIAIVVSEETGEISVAVNEKFYRNLDPEGLKNLLFKELGINNA</sequence>
<comment type="similarity">
    <text evidence="10">Belongs to the adenylate cyclase family. DacA/CdaA subfamily.</text>
</comment>
<dbReference type="Gene3D" id="3.40.1700.10">
    <property type="entry name" value="DNA integrity scanning protein, DisA, N-terminal domain"/>
    <property type="match status" value="1"/>
</dbReference>
<evidence type="ECO:0000256" key="1">
    <source>
        <dbReference type="ARBA" id="ARBA00000877"/>
    </source>
</evidence>
<dbReference type="PANTHER" id="PTHR34185:SF1">
    <property type="entry name" value="DIADENYLATE CYCLASE"/>
    <property type="match status" value="1"/>
</dbReference>
<dbReference type="AlphaFoldDB" id="A0A285NSN4"/>
<evidence type="ECO:0000259" key="11">
    <source>
        <dbReference type="PROSITE" id="PS51794"/>
    </source>
</evidence>
<feature type="transmembrane region" description="Helical" evidence="10">
    <location>
        <begin position="44"/>
        <end position="63"/>
    </location>
</feature>
<dbReference type="GO" id="GO:0006171">
    <property type="term" value="P:cAMP biosynthetic process"/>
    <property type="evidence" value="ECO:0007669"/>
    <property type="project" value="InterPro"/>
</dbReference>
<evidence type="ECO:0000256" key="9">
    <source>
        <dbReference type="ARBA" id="ARBA00023136"/>
    </source>
</evidence>
<dbReference type="InterPro" id="IPR034701">
    <property type="entry name" value="CdaA"/>
</dbReference>
<evidence type="ECO:0000256" key="5">
    <source>
        <dbReference type="ARBA" id="ARBA00022695"/>
    </source>
</evidence>
<keyword evidence="9 10" id="KW-0472">Membrane</keyword>
<evidence type="ECO:0000256" key="2">
    <source>
        <dbReference type="ARBA" id="ARBA00022475"/>
    </source>
</evidence>
<organism evidence="12 13">
    <name type="scientific">Hydrogenobacter hydrogenophilus</name>
    <dbReference type="NCBI Taxonomy" id="35835"/>
    <lineage>
        <taxon>Bacteria</taxon>
        <taxon>Pseudomonadati</taxon>
        <taxon>Aquificota</taxon>
        <taxon>Aquificia</taxon>
        <taxon>Aquificales</taxon>
        <taxon>Aquificaceae</taxon>
        <taxon>Hydrogenobacter</taxon>
    </lineage>
</organism>
<feature type="transmembrane region" description="Helical" evidence="10">
    <location>
        <begin position="15"/>
        <end position="32"/>
    </location>
</feature>
<comment type="function">
    <text evidence="10">Catalyzes the condensation of 2 ATP molecules into cyclic di-AMP (c-di-AMP), a second messenger used to regulate differing processes in different bacteria.</text>
</comment>
<keyword evidence="2 10" id="KW-1003">Cell membrane</keyword>
<evidence type="ECO:0000256" key="8">
    <source>
        <dbReference type="ARBA" id="ARBA00022989"/>
    </source>
</evidence>
<keyword evidence="6 10" id="KW-0547">Nucleotide-binding</keyword>
<evidence type="ECO:0000256" key="3">
    <source>
        <dbReference type="ARBA" id="ARBA00022679"/>
    </source>
</evidence>
<dbReference type="EC" id="2.7.7.85" evidence="10"/>
<evidence type="ECO:0000313" key="13">
    <source>
        <dbReference type="Proteomes" id="UP000218627"/>
    </source>
</evidence>
<dbReference type="Pfam" id="PF02457">
    <property type="entry name" value="DAC"/>
    <property type="match status" value="1"/>
</dbReference>
<dbReference type="PIRSF" id="PIRSF004793">
    <property type="entry name" value="UCP004793"/>
    <property type="match status" value="1"/>
</dbReference>
<evidence type="ECO:0000256" key="7">
    <source>
        <dbReference type="ARBA" id="ARBA00022840"/>
    </source>
</evidence>
<dbReference type="SUPFAM" id="SSF143597">
    <property type="entry name" value="YojJ-like"/>
    <property type="match status" value="1"/>
</dbReference>
<dbReference type="HAMAP" id="MF_01499">
    <property type="entry name" value="DacA"/>
    <property type="match status" value="1"/>
</dbReference>
<keyword evidence="13" id="KW-1185">Reference proteome</keyword>